<dbReference type="SUPFAM" id="SSF55383">
    <property type="entry name" value="Copper amine oxidase, domain N"/>
    <property type="match status" value="1"/>
</dbReference>
<dbReference type="Proteomes" id="UP000501076">
    <property type="component" value="Plasmid pFDU301A"/>
</dbReference>
<name>A0A6M6E7B1_PRIMG</name>
<dbReference type="InterPro" id="IPR029058">
    <property type="entry name" value="AB_hydrolase_fold"/>
</dbReference>
<evidence type="ECO:0000259" key="1">
    <source>
        <dbReference type="Pfam" id="PF07833"/>
    </source>
</evidence>
<evidence type="ECO:0000313" key="2">
    <source>
        <dbReference type="EMBL" id="QJX80437.1"/>
    </source>
</evidence>
<dbReference type="RefSeq" id="WP_171778427.1">
    <property type="nucleotide sequence ID" value="NZ_CP045273.1"/>
</dbReference>
<dbReference type="Pfam" id="PF07833">
    <property type="entry name" value="Cu_amine_oxidN1"/>
    <property type="match status" value="1"/>
</dbReference>
<dbReference type="EMBL" id="CP045273">
    <property type="protein sequence ID" value="QJX80437.1"/>
    <property type="molecule type" value="Genomic_DNA"/>
</dbReference>
<gene>
    <name evidence="2" type="ORF">FDZ14_30585</name>
</gene>
<dbReference type="InterPro" id="IPR012854">
    <property type="entry name" value="Cu_amine_oxidase-like_N"/>
</dbReference>
<reference evidence="2 3" key="1">
    <citation type="submission" date="2019-10" db="EMBL/GenBank/DDBJ databases">
        <title>Complete genome sequences for adaption low water activity.</title>
        <authorList>
            <person name="Zhao L."/>
            <person name="Zhong J."/>
        </authorList>
    </citation>
    <scope>NUCLEOTIDE SEQUENCE [LARGE SCALE GENOMIC DNA]</scope>
    <source>
        <strain evidence="2 3">FDU301</strain>
        <plasmid evidence="3">pfdu301a</plasmid>
    </source>
</reference>
<dbReference type="Gene3D" id="3.40.50.1820">
    <property type="entry name" value="alpha/beta hydrolase"/>
    <property type="match status" value="1"/>
</dbReference>
<dbReference type="AlphaFoldDB" id="A0A6M6E7B1"/>
<accession>A0A6M6E7B1</accession>
<dbReference type="InterPro" id="IPR036582">
    <property type="entry name" value="Mao_N_sf"/>
</dbReference>
<geneLocation type="plasmid" evidence="3">
    <name>pfdu301a</name>
</geneLocation>
<dbReference type="Pfam" id="PF26363">
    <property type="entry name" value="Phospholipase-like"/>
    <property type="match status" value="1"/>
</dbReference>
<dbReference type="Gene3D" id="3.30.457.10">
    <property type="entry name" value="Copper amine oxidase-like, N-terminal domain"/>
    <property type="match status" value="1"/>
</dbReference>
<feature type="domain" description="Copper amine oxidase-like N-terminal" evidence="1">
    <location>
        <begin position="32"/>
        <end position="140"/>
    </location>
</feature>
<dbReference type="SUPFAM" id="SSF53474">
    <property type="entry name" value="alpha/beta-Hydrolases"/>
    <property type="match status" value="1"/>
</dbReference>
<organism evidence="2 3">
    <name type="scientific">Priestia megaterium</name>
    <name type="common">Bacillus megaterium</name>
    <dbReference type="NCBI Taxonomy" id="1404"/>
    <lineage>
        <taxon>Bacteria</taxon>
        <taxon>Bacillati</taxon>
        <taxon>Bacillota</taxon>
        <taxon>Bacilli</taxon>
        <taxon>Bacillales</taxon>
        <taxon>Bacillaceae</taxon>
        <taxon>Priestia</taxon>
    </lineage>
</organism>
<sequence>MKIFILILIFLLGVVGFNSNRISAATNPPKVYVDGKSLNLSNEPIIKGKTILIPIQEIALKLGLKVTYNSSLSKITFKHPYRSINATHKIGTKKVIVGDNYLKLQHESIKRKGIVYVPLEFFKAFDANVFWKPAKNSVYIYSYELKQLQAIAFADLAYDNIKLLPEGKQLKDVNLNKMPKINITLDGVQDNLGMYTDEKGNALTANTFFKKYLRLSDWKVATYLRPSDFSSTAEYNKMIKSGFQGYVFRNSKTNEFIIAFRGTEFNWESGDIRTNIGIGLLRSNNQKKYAFKLFQKVVRKYDKPTIYLTGHSLGGNLVEDTASHFPDEYKQAYTYNATGTNKKALTTKVINSRIYTDPVSSFYSHYGRTSVFYVRQLPNILDHMDFASHRLFNFYGYYYLPGTKYWGKDIPYTYGLPNYLWAYQN</sequence>
<keyword evidence="2" id="KW-0614">Plasmid</keyword>
<evidence type="ECO:0000313" key="3">
    <source>
        <dbReference type="Proteomes" id="UP000501076"/>
    </source>
</evidence>
<protein>
    <submittedName>
        <fullName evidence="2">DUF2974 domain-containing protein</fullName>
    </submittedName>
</protein>
<proteinExistence type="predicted"/>